<comment type="caution">
    <text evidence="3">The sequence shown here is derived from an EMBL/GenBank/DDBJ whole genome shotgun (WGS) entry which is preliminary data.</text>
</comment>
<name>A0ABS5Q7W3_9PROT</name>
<organism evidence="3 4">
    <name type="scientific">Roseococcus pinisoli</name>
    <dbReference type="NCBI Taxonomy" id="2835040"/>
    <lineage>
        <taxon>Bacteria</taxon>
        <taxon>Pseudomonadati</taxon>
        <taxon>Pseudomonadota</taxon>
        <taxon>Alphaproteobacteria</taxon>
        <taxon>Acetobacterales</taxon>
        <taxon>Roseomonadaceae</taxon>
        <taxon>Roseococcus</taxon>
    </lineage>
</organism>
<evidence type="ECO:0000313" key="4">
    <source>
        <dbReference type="Proteomes" id="UP000766336"/>
    </source>
</evidence>
<proteinExistence type="inferred from homology"/>
<keyword evidence="3" id="KW-0012">Acyltransferase</keyword>
<dbReference type="EC" id="2.3.2.2" evidence="3"/>
<gene>
    <name evidence="3" type="ORF">KHU32_02275</name>
</gene>
<dbReference type="PROSITE" id="PS51257">
    <property type="entry name" value="PROKAR_LIPOPROTEIN"/>
    <property type="match status" value="1"/>
</dbReference>
<keyword evidence="3" id="KW-0808">Transferase</keyword>
<accession>A0ABS5Q7W3</accession>
<feature type="chain" id="PRO_5046150373" evidence="2">
    <location>
        <begin position="30"/>
        <end position="491"/>
    </location>
</feature>
<comment type="similarity">
    <text evidence="1">Belongs to the gamma-glutamyltransferase family.</text>
</comment>
<evidence type="ECO:0000256" key="1">
    <source>
        <dbReference type="ARBA" id="ARBA00009381"/>
    </source>
</evidence>
<keyword evidence="2" id="KW-0732">Signal</keyword>
<dbReference type="RefSeq" id="WP_213668412.1">
    <property type="nucleotide sequence ID" value="NZ_JAHCDA010000001.1"/>
</dbReference>
<evidence type="ECO:0000256" key="2">
    <source>
        <dbReference type="SAM" id="SignalP"/>
    </source>
</evidence>
<dbReference type="InterPro" id="IPR029055">
    <property type="entry name" value="Ntn_hydrolases_N"/>
</dbReference>
<sequence>MNTPARTTKPRRLTSPRALALVVAGLSLAGCETASNITSGILGNSIQAGTPGFVSGFLGGVAAEEPVAAATAREVLSAGGNAADAAVAAGFVMSVTLPSRAGLGGGGACLVYNRLRNETEAVVFLPGARAGGLANADRPAAVPLMARGLFALHTRLPNGRPFEELMGPAEQAARFGTPMSRALHNDLVAVQGPLFADPEARSIFSRNGTPVAVGDTFQNPPLGGTLAALRVSGVGDLHQGNLARRLEEASGLVGAGAISLAEVRAALPQLMRPVVVNGRGGDRIAFLPPPADGGLAAAAAFQALQAGQSPEAAQARAMAVAAASRARGGDPTALLAANDLPGAGLGDLPASAGLMVYDRNGNAVTCAFTMNNLFGTGRIMPGMGFLGAAAPNTGRVQPPLLSAAIGWSPNLRAFRMAVAGSGQQAAAMAVAGPVAAQMLSNAGPDTAMQTVPEPGRAQLGMCPRYLPGYQGLCTTVTDPRGAGVALGATDR</sequence>
<dbReference type="SUPFAM" id="SSF56235">
    <property type="entry name" value="N-terminal nucleophile aminohydrolases (Ntn hydrolases)"/>
    <property type="match status" value="1"/>
</dbReference>
<evidence type="ECO:0000313" key="3">
    <source>
        <dbReference type="EMBL" id="MBS7809745.1"/>
    </source>
</evidence>
<dbReference type="InterPro" id="IPR051792">
    <property type="entry name" value="GGT_bact"/>
</dbReference>
<reference evidence="3 4" key="1">
    <citation type="submission" date="2021-05" db="EMBL/GenBank/DDBJ databases">
        <title>Roseococcus sp. XZZS9, whole genome shotgun sequencing project.</title>
        <authorList>
            <person name="Zhao G."/>
            <person name="Shen L."/>
        </authorList>
    </citation>
    <scope>NUCLEOTIDE SEQUENCE [LARGE SCALE GENOMIC DNA]</scope>
    <source>
        <strain evidence="3 4">XZZS9</strain>
    </source>
</reference>
<keyword evidence="4" id="KW-1185">Reference proteome</keyword>
<dbReference type="PANTHER" id="PTHR43199:SF1">
    <property type="entry name" value="GLUTATHIONE HYDROLASE PROENZYME"/>
    <property type="match status" value="1"/>
</dbReference>
<feature type="signal peptide" evidence="2">
    <location>
        <begin position="1"/>
        <end position="29"/>
    </location>
</feature>
<dbReference type="PRINTS" id="PR01210">
    <property type="entry name" value="GGTRANSPTASE"/>
</dbReference>
<protein>
    <submittedName>
        <fullName evidence="3">Gamma-glutamyltransferase</fullName>
        <ecNumber evidence="3">2.3.2.2</ecNumber>
    </submittedName>
</protein>
<dbReference type="Pfam" id="PF01019">
    <property type="entry name" value="G_glu_transpept"/>
    <property type="match status" value="1"/>
</dbReference>
<dbReference type="EMBL" id="JAHCDA010000001">
    <property type="protein sequence ID" value="MBS7809745.1"/>
    <property type="molecule type" value="Genomic_DNA"/>
</dbReference>
<dbReference type="GO" id="GO:0103068">
    <property type="term" value="F:leukotriene C4 gamma-glutamyl transferase activity"/>
    <property type="evidence" value="ECO:0007669"/>
    <property type="project" value="UniProtKB-EC"/>
</dbReference>
<dbReference type="PANTHER" id="PTHR43199">
    <property type="entry name" value="GLUTATHIONE HYDROLASE"/>
    <property type="match status" value="1"/>
</dbReference>
<dbReference type="Proteomes" id="UP000766336">
    <property type="component" value="Unassembled WGS sequence"/>
</dbReference>